<dbReference type="PANTHER" id="PTHR43756">
    <property type="entry name" value="CHOLINE MONOOXYGENASE, CHLOROPLASTIC"/>
    <property type="match status" value="1"/>
</dbReference>
<feature type="domain" description="Rieske" evidence="6">
    <location>
        <begin position="86"/>
        <end position="172"/>
    </location>
</feature>
<evidence type="ECO:0000259" key="6">
    <source>
        <dbReference type="PROSITE" id="PS51296"/>
    </source>
</evidence>
<keyword evidence="2" id="KW-0479">Metal-binding</keyword>
<proteinExistence type="predicted"/>
<protein>
    <recommendedName>
        <fullName evidence="6">Rieske domain-containing protein</fullName>
    </recommendedName>
</protein>
<keyword evidence="8" id="KW-1185">Reference proteome</keyword>
<keyword evidence="3" id="KW-0560">Oxidoreductase</keyword>
<evidence type="ECO:0000256" key="1">
    <source>
        <dbReference type="ARBA" id="ARBA00022714"/>
    </source>
</evidence>
<evidence type="ECO:0000313" key="7">
    <source>
        <dbReference type="EMBL" id="KAL1638485.1"/>
    </source>
</evidence>
<dbReference type="Proteomes" id="UP001521116">
    <property type="component" value="Unassembled WGS sequence"/>
</dbReference>
<keyword evidence="1" id="KW-0001">2Fe-2S</keyword>
<dbReference type="SUPFAM" id="SSF50022">
    <property type="entry name" value="ISP domain"/>
    <property type="match status" value="1"/>
</dbReference>
<evidence type="ECO:0000313" key="8">
    <source>
        <dbReference type="Proteomes" id="UP001521116"/>
    </source>
</evidence>
<dbReference type="InterPro" id="IPR036922">
    <property type="entry name" value="Rieske_2Fe-2S_sf"/>
</dbReference>
<dbReference type="Pfam" id="PF00355">
    <property type="entry name" value="Rieske"/>
    <property type="match status" value="1"/>
</dbReference>
<gene>
    <name evidence="7" type="ORF">SLS56_000294</name>
</gene>
<dbReference type="Gene3D" id="2.102.10.10">
    <property type="entry name" value="Rieske [2Fe-2S] iron-sulphur domain"/>
    <property type="match status" value="1"/>
</dbReference>
<evidence type="ECO:0000256" key="5">
    <source>
        <dbReference type="ARBA" id="ARBA00023014"/>
    </source>
</evidence>
<evidence type="ECO:0000256" key="4">
    <source>
        <dbReference type="ARBA" id="ARBA00023004"/>
    </source>
</evidence>
<dbReference type="PANTHER" id="PTHR43756:SF6">
    <property type="entry name" value="CLUSTER-BINDING PROTEIN, PUTATIVE (AFU_ORTHOLOGUE AFUA_6G03920)-RELATED"/>
    <property type="match status" value="1"/>
</dbReference>
<organism evidence="7 8">
    <name type="scientific">Neofusicoccum ribis</name>
    <dbReference type="NCBI Taxonomy" id="45134"/>
    <lineage>
        <taxon>Eukaryota</taxon>
        <taxon>Fungi</taxon>
        <taxon>Dikarya</taxon>
        <taxon>Ascomycota</taxon>
        <taxon>Pezizomycotina</taxon>
        <taxon>Dothideomycetes</taxon>
        <taxon>Dothideomycetes incertae sedis</taxon>
        <taxon>Botryosphaeriales</taxon>
        <taxon>Botryosphaeriaceae</taxon>
        <taxon>Neofusicoccum</taxon>
    </lineage>
</organism>
<name>A0ABR3TG05_9PEZI</name>
<comment type="caution">
    <text evidence="7">The sequence shown here is derived from an EMBL/GenBank/DDBJ whole genome shotgun (WGS) entry which is preliminary data.</text>
</comment>
<dbReference type="InterPro" id="IPR017941">
    <property type="entry name" value="Rieske_2Fe-2S"/>
</dbReference>
<dbReference type="EMBL" id="JAJVDC020000001">
    <property type="protein sequence ID" value="KAL1638485.1"/>
    <property type="molecule type" value="Genomic_DNA"/>
</dbReference>
<dbReference type="CDD" id="cd03469">
    <property type="entry name" value="Rieske_RO_Alpha_N"/>
    <property type="match status" value="1"/>
</dbReference>
<dbReference type="PRINTS" id="PR00090">
    <property type="entry name" value="RNGDIOXGNASE"/>
</dbReference>
<dbReference type="InterPro" id="IPR001663">
    <property type="entry name" value="Rng_hydr_dOase-A"/>
</dbReference>
<reference evidence="7 8" key="1">
    <citation type="submission" date="2024-02" db="EMBL/GenBank/DDBJ databases">
        <title>De novo assembly and annotation of 12 fungi associated with fruit tree decline syndrome in Ontario, Canada.</title>
        <authorList>
            <person name="Sulman M."/>
            <person name="Ellouze W."/>
            <person name="Ilyukhin E."/>
        </authorList>
    </citation>
    <scope>NUCLEOTIDE SEQUENCE [LARGE SCALE GENOMIC DNA]</scope>
    <source>
        <strain evidence="7 8">M1-105</strain>
    </source>
</reference>
<evidence type="ECO:0000256" key="3">
    <source>
        <dbReference type="ARBA" id="ARBA00023002"/>
    </source>
</evidence>
<keyword evidence="4" id="KW-0408">Iron</keyword>
<evidence type="ECO:0000256" key="2">
    <source>
        <dbReference type="ARBA" id="ARBA00022723"/>
    </source>
</evidence>
<accession>A0ABR3TG05</accession>
<dbReference type="PROSITE" id="PS51296">
    <property type="entry name" value="RIESKE"/>
    <property type="match status" value="1"/>
</dbReference>
<sequence>MTFNMAGLGPVLLLILPAILALLAYRYLVSDRSRAKIPGATSSTAPASGNTAELEARRASEFPEDWWTGEGLFELERRAVFSKQWIYLTHRSHFTKPGDYHTFQLANFPIFLILGKDHVIRAFHNVCRHRAYTITKKKSGSSTVLGCRYHGWSYNTRGQLVKAPAFEDIENFDKSQNGLFEIHTHTTRQGFVFVNMSTDKVPAPDVRIVDVLAKSWGISERSAPLAQLDFEEGINWKQTVQHMEKSGYANSVVPNAWLDLTSKMPFLSSMAGHDAHSILDTHGLSSLHVSSGGRLWYTFSASPTSASQTTFTCQVYLNWPGDNAQADAAIDAIKDEVQSLLSGAKAPAAPAAGLQSGILADLTSHLKAERKAGKEVWPASRESTVSAKYSQADLLCKQLSCLKPKTAPDMGLWGKLGSRNELDW</sequence>
<keyword evidence="5" id="KW-0411">Iron-sulfur</keyword>